<evidence type="ECO:0000313" key="3">
    <source>
        <dbReference type="Proteomes" id="UP000283895"/>
    </source>
</evidence>
<feature type="region of interest" description="Disordered" evidence="1">
    <location>
        <begin position="196"/>
        <end position="219"/>
    </location>
</feature>
<accession>A0A423VR24</accession>
<reference evidence="2 3" key="1">
    <citation type="submission" date="2015-09" db="EMBL/GenBank/DDBJ databases">
        <title>Host preference determinants of Valsa canker pathogens revealed by comparative genomics.</title>
        <authorList>
            <person name="Yin Z."/>
            <person name="Huang L."/>
        </authorList>
    </citation>
    <scope>NUCLEOTIDE SEQUENCE [LARGE SCALE GENOMIC DNA]</scope>
    <source>
        <strain evidence="2 3">03-1</strain>
    </source>
</reference>
<sequence>MSSSSMDHIDNYICCFQQISAEYSDYMNIIEEALVLHFNRSFYGDEEYSVDYILKTALTYVVNHLRECGVCYLTLPQIIVLPKQNKPKIKHEDLMQVLACRGNTTCLSALLNLAQDLQLSEQFSDVSKMGQGLPQQTYSGMRLASAAPTMQQTGYPSLQNQQGFANMATPVHSAGGYTSSDLRQVAGQTDQHQTVFSPVSTTPPDVHAEPAHEAPVTTRDLTPAEAKAIKKPTIAALVAGSAAHTSQKESVPGSRQMGPSNQQEARGYWSGNPRTMDDCLPSTSQETLQVQCRELWSHFINAIQVNHRSHYLVDAPAFGIPVPRGFDWNEEFQPYLDDLKDHWGAVHFRLVPFHKVNYQRLDQNYIVLNLECSVEGDKPLRARPGLVRQLWDAHRCVMAWREAMVSSGHSIYFQYFADDWAGARLPRETTENAELLNTAELLLSSDWDANLQVGPPLRTRSLEEIVKPRARQLESSTKRYTVCKESAAPYETEKYQTDKEIAATPQSNRVMKADKTNETQRLESKKDTKKSSSQGPMLTGDAMVAQQRQAFEQFFRDCEEKLASTAKDRVTETVQVILDDLYVQSEETIIPYEVMDLFRDLKGAILFVPAAMKDPELRKQVAKKLNDFQRVLRRHLAVIIMNDNDLYEDLKPANTNSAYKKEPHVVPTSDKFGLLEPFYPVPRPPLLDANKPEKGDDKSSIGQTTDEDPASDMEPFGELKTKKAVSKKRSGTG</sequence>
<feature type="compositionally biased region" description="Basic and acidic residues" evidence="1">
    <location>
        <begin position="690"/>
        <end position="699"/>
    </location>
</feature>
<dbReference type="Proteomes" id="UP000283895">
    <property type="component" value="Unassembled WGS sequence"/>
</dbReference>
<feature type="region of interest" description="Disordered" evidence="1">
    <location>
        <begin position="683"/>
        <end position="733"/>
    </location>
</feature>
<comment type="caution">
    <text evidence="2">The sequence shown here is derived from an EMBL/GenBank/DDBJ whole genome shotgun (WGS) entry which is preliminary data.</text>
</comment>
<feature type="region of interest" description="Disordered" evidence="1">
    <location>
        <begin position="241"/>
        <end position="274"/>
    </location>
</feature>
<feature type="compositionally biased region" description="Basic and acidic residues" evidence="1">
    <location>
        <begin position="511"/>
        <end position="530"/>
    </location>
</feature>
<protein>
    <submittedName>
        <fullName evidence="2">Uncharacterized protein</fullName>
    </submittedName>
</protein>
<dbReference type="AlphaFoldDB" id="A0A423VR24"/>
<evidence type="ECO:0000313" key="2">
    <source>
        <dbReference type="EMBL" id="ROV93378.1"/>
    </source>
</evidence>
<gene>
    <name evidence="2" type="ORF">VMCG_08402</name>
</gene>
<dbReference type="EMBL" id="LKEA01000045">
    <property type="protein sequence ID" value="ROV93378.1"/>
    <property type="molecule type" value="Genomic_DNA"/>
</dbReference>
<evidence type="ECO:0000256" key="1">
    <source>
        <dbReference type="SAM" id="MobiDB-lite"/>
    </source>
</evidence>
<feature type="compositionally biased region" description="Basic residues" evidence="1">
    <location>
        <begin position="722"/>
        <end position="733"/>
    </location>
</feature>
<name>A0A423VR24_9PEZI</name>
<feature type="region of interest" description="Disordered" evidence="1">
    <location>
        <begin position="502"/>
        <end position="538"/>
    </location>
</feature>
<keyword evidence="3" id="KW-1185">Reference proteome</keyword>
<proteinExistence type="predicted"/>
<organism evidence="2 3">
    <name type="scientific">Cytospora schulzeri</name>
    <dbReference type="NCBI Taxonomy" id="448051"/>
    <lineage>
        <taxon>Eukaryota</taxon>
        <taxon>Fungi</taxon>
        <taxon>Dikarya</taxon>
        <taxon>Ascomycota</taxon>
        <taxon>Pezizomycotina</taxon>
        <taxon>Sordariomycetes</taxon>
        <taxon>Sordariomycetidae</taxon>
        <taxon>Diaporthales</taxon>
        <taxon>Cytosporaceae</taxon>
        <taxon>Cytospora</taxon>
    </lineage>
</organism>